<reference evidence="2" key="1">
    <citation type="journal article" date="2014" name="Int. J. Syst. Evol. Microbiol.">
        <title>Complete genome sequence of Corynebacterium casei LMG S-19264T (=DSM 44701T), isolated from a smear-ripened cheese.</title>
        <authorList>
            <consortium name="US DOE Joint Genome Institute (JGI-PGF)"/>
            <person name="Walter F."/>
            <person name="Albersmeier A."/>
            <person name="Kalinowski J."/>
            <person name="Ruckert C."/>
        </authorList>
    </citation>
    <scope>NUCLEOTIDE SEQUENCE</scope>
    <source>
        <strain evidence="2">CGMCC 1.7081</strain>
    </source>
</reference>
<feature type="compositionally biased region" description="Basic and acidic residues" evidence="1">
    <location>
        <begin position="1"/>
        <end position="13"/>
    </location>
</feature>
<gene>
    <name evidence="2" type="ORF">GCM10010961_44170</name>
</gene>
<evidence type="ECO:0000313" key="2">
    <source>
        <dbReference type="EMBL" id="GHH05337.1"/>
    </source>
</evidence>
<feature type="compositionally biased region" description="Basic and acidic residues" evidence="1">
    <location>
        <begin position="22"/>
        <end position="39"/>
    </location>
</feature>
<name>A0A8J3MFJ7_9RHOB</name>
<feature type="region of interest" description="Disordered" evidence="1">
    <location>
        <begin position="1"/>
        <end position="39"/>
    </location>
</feature>
<sequence length="39" mass="4436">MAADIADHERDKDDIPEEEAALEMHKEAPGYDPNKRTPE</sequence>
<evidence type="ECO:0000256" key="1">
    <source>
        <dbReference type="SAM" id="MobiDB-lite"/>
    </source>
</evidence>
<keyword evidence="3" id="KW-1185">Reference proteome</keyword>
<proteinExistence type="predicted"/>
<organism evidence="2 3">
    <name type="scientific">Pseudodonghicola xiamenensis</name>
    <dbReference type="NCBI Taxonomy" id="337702"/>
    <lineage>
        <taxon>Bacteria</taxon>
        <taxon>Pseudomonadati</taxon>
        <taxon>Pseudomonadota</taxon>
        <taxon>Alphaproteobacteria</taxon>
        <taxon>Rhodobacterales</taxon>
        <taxon>Paracoccaceae</taxon>
        <taxon>Pseudodonghicola</taxon>
    </lineage>
</organism>
<evidence type="ECO:0000313" key="3">
    <source>
        <dbReference type="Proteomes" id="UP000611500"/>
    </source>
</evidence>
<accession>A0A8J3MFJ7</accession>
<reference evidence="2" key="2">
    <citation type="submission" date="2020-09" db="EMBL/GenBank/DDBJ databases">
        <authorList>
            <person name="Sun Q."/>
            <person name="Zhou Y."/>
        </authorList>
    </citation>
    <scope>NUCLEOTIDE SEQUENCE</scope>
    <source>
        <strain evidence="2">CGMCC 1.7081</strain>
    </source>
</reference>
<comment type="caution">
    <text evidence="2">The sequence shown here is derived from an EMBL/GenBank/DDBJ whole genome shotgun (WGS) entry which is preliminary data.</text>
</comment>
<dbReference type="EMBL" id="BNAP01000052">
    <property type="protein sequence ID" value="GHH05337.1"/>
    <property type="molecule type" value="Genomic_DNA"/>
</dbReference>
<protein>
    <submittedName>
        <fullName evidence="2">Uncharacterized protein</fullName>
    </submittedName>
</protein>
<dbReference type="AlphaFoldDB" id="A0A8J3MFJ7"/>
<dbReference type="Proteomes" id="UP000611500">
    <property type="component" value="Unassembled WGS sequence"/>
</dbReference>